<evidence type="ECO:0000313" key="3">
    <source>
        <dbReference type="EMBL" id="AXE21689.1"/>
    </source>
</evidence>
<proteinExistence type="predicted"/>
<dbReference type="OrthoDB" id="145213at2"/>
<accession>A0A344TSR8</accession>
<evidence type="ECO:0000256" key="1">
    <source>
        <dbReference type="ARBA" id="ARBA00022801"/>
    </source>
</evidence>
<sequence length="830" mass="91993">MKPSTKSSLFLCLVGVFLLLENSCQRQSRATSESTQFYQMLTSKRIKLPNGWSLTPAGNKSLSLNDLPLNLVVSSSGKYAAVTNNGQKTHSITLIDAATQQILDDVVVPKAYYGLTFSADEKTLYASGGNDNKILIFQLENNKLKADGEIVLGKPWPEKIGPVGLCIDEAQQKLFVVTKENNSLYVCDLKTRKVLKNISLGFKGYACQLSQDKKQLFVSLWEGSGVRVLNAETLQTVVDIPTAKNPNDLLQTRDGKFLYVACGNDNTVMMIDLAKQQVVETLNASLYPNAPVGSTPNALALTSDESKLLIANADNNCIAVFNVAEKGKSRSLGFVPTGWYPTSLKVINNQIWVTNGKGYSSAANPKGPNPNRSKSPQYKGANAEANRDETQYIGGLFKGTLSIIDFPDEDILGVYSKLVYENTPYTKNKETLAEGEAGNPIPMKVGEASPIKYVFYIIKENRTYDQILGDMKEGNGDAALCLFPEKVTPNQHALAREFVLLDNFYVDAEVSADGHNWSSAAYANDYVEKNWVTSYGGRGGTYDYEGQKEIAHPRDGFIWDHCKRANVSYRSYGWFVDDKPTIPVLEGHYAPNFKSYNLGYMDIDREKAWEKDFDELVKNNAVPRLNTIRMGNDHTSGARVGYPTPDAAVADNDLAVGRFVEHLSKSPIWKESVVFILEDDAQNGPDHVDAHRSIAFVAGGYVKRGFVDHTMYSTSGMLRTIELILGLKPMSQYDAAAVPMWRCFQKTPNTAPFQAKEPGVDLNEKNVAANYNHRRTLQFDLSKPDAIDDLIFSEIVWQTVRGEKSKMPAPVRGAFVKLKEKEEEEEGDDD</sequence>
<gene>
    <name evidence="3" type="ORF">DR864_22795</name>
</gene>
<reference evidence="3 4" key="1">
    <citation type="submission" date="2018-07" db="EMBL/GenBank/DDBJ databases">
        <title>Genome sequencing of Runella.</title>
        <authorList>
            <person name="Baek M.-G."/>
            <person name="Yi H."/>
        </authorList>
    </citation>
    <scope>NUCLEOTIDE SEQUENCE [LARGE SCALE GENOMIC DNA]</scope>
    <source>
        <strain evidence="3 4">HYN0085</strain>
    </source>
</reference>
<dbReference type="AlphaFoldDB" id="A0A344TSR8"/>
<evidence type="ECO:0008006" key="5">
    <source>
        <dbReference type="Google" id="ProtNLM"/>
    </source>
</evidence>
<dbReference type="InterPro" id="IPR011048">
    <property type="entry name" value="Haem_d1_sf"/>
</dbReference>
<dbReference type="EMBL" id="CP030850">
    <property type="protein sequence ID" value="AXE21689.1"/>
    <property type="molecule type" value="Genomic_DNA"/>
</dbReference>
<dbReference type="InterPro" id="IPR007312">
    <property type="entry name" value="Phosphoesterase"/>
</dbReference>
<dbReference type="InterPro" id="IPR019405">
    <property type="entry name" value="Lactonase_7-beta_prop"/>
</dbReference>
<dbReference type="RefSeq" id="WP_114070430.1">
    <property type="nucleotide sequence ID" value="NZ_CP030850.1"/>
</dbReference>
<evidence type="ECO:0000256" key="2">
    <source>
        <dbReference type="SAM" id="MobiDB-lite"/>
    </source>
</evidence>
<dbReference type="PANTHER" id="PTHR47197:SF3">
    <property type="entry name" value="DIHYDRO-HEME D1 DEHYDROGENASE"/>
    <property type="match status" value="1"/>
</dbReference>
<dbReference type="SUPFAM" id="SSF53649">
    <property type="entry name" value="Alkaline phosphatase-like"/>
    <property type="match status" value="1"/>
</dbReference>
<organism evidence="3 4">
    <name type="scientific">Runella rosea</name>
    <dbReference type="NCBI Taxonomy" id="2259595"/>
    <lineage>
        <taxon>Bacteria</taxon>
        <taxon>Pseudomonadati</taxon>
        <taxon>Bacteroidota</taxon>
        <taxon>Cytophagia</taxon>
        <taxon>Cytophagales</taxon>
        <taxon>Spirosomataceae</taxon>
        <taxon>Runella</taxon>
    </lineage>
</organism>
<protein>
    <recommendedName>
        <fullName evidence="5">40-residue YVTN family beta-propeller repeat-containing protein</fullName>
    </recommendedName>
</protein>
<feature type="region of interest" description="Disordered" evidence="2">
    <location>
        <begin position="360"/>
        <end position="385"/>
    </location>
</feature>
<dbReference type="Gene3D" id="2.130.10.10">
    <property type="entry name" value="YVTN repeat-like/Quinoprotein amine dehydrogenase"/>
    <property type="match status" value="3"/>
</dbReference>
<name>A0A344TSR8_9BACT</name>
<dbReference type="Pfam" id="PF10282">
    <property type="entry name" value="Lactonase"/>
    <property type="match status" value="1"/>
</dbReference>
<dbReference type="Gene3D" id="3.40.720.10">
    <property type="entry name" value="Alkaline Phosphatase, subunit A"/>
    <property type="match status" value="1"/>
</dbReference>
<dbReference type="KEGG" id="run:DR864_22795"/>
<keyword evidence="4" id="KW-1185">Reference proteome</keyword>
<dbReference type="InterPro" id="IPR051200">
    <property type="entry name" value="Host-pathogen_enzymatic-act"/>
</dbReference>
<dbReference type="Pfam" id="PF04185">
    <property type="entry name" value="Phosphoesterase"/>
    <property type="match status" value="1"/>
</dbReference>
<dbReference type="PANTHER" id="PTHR47197">
    <property type="entry name" value="PROTEIN NIRF"/>
    <property type="match status" value="1"/>
</dbReference>
<keyword evidence="1" id="KW-0378">Hydrolase</keyword>
<dbReference type="InterPro" id="IPR017850">
    <property type="entry name" value="Alkaline_phosphatase_core_sf"/>
</dbReference>
<evidence type="ECO:0000313" key="4">
    <source>
        <dbReference type="Proteomes" id="UP000251993"/>
    </source>
</evidence>
<dbReference type="SUPFAM" id="SSF51004">
    <property type="entry name" value="C-terminal (heme d1) domain of cytochrome cd1-nitrite reductase"/>
    <property type="match status" value="1"/>
</dbReference>
<dbReference type="Proteomes" id="UP000251993">
    <property type="component" value="Chromosome"/>
</dbReference>
<dbReference type="GO" id="GO:0016788">
    <property type="term" value="F:hydrolase activity, acting on ester bonds"/>
    <property type="evidence" value="ECO:0007669"/>
    <property type="project" value="InterPro"/>
</dbReference>
<dbReference type="InterPro" id="IPR015943">
    <property type="entry name" value="WD40/YVTN_repeat-like_dom_sf"/>
</dbReference>